<comment type="caution">
    <text evidence="1">The sequence shown here is derived from an EMBL/GenBank/DDBJ whole genome shotgun (WGS) entry which is preliminary data.</text>
</comment>
<reference evidence="1" key="1">
    <citation type="submission" date="2021-06" db="EMBL/GenBank/DDBJ databases">
        <authorList>
            <person name="Kallberg Y."/>
            <person name="Tangrot J."/>
            <person name="Rosling A."/>
        </authorList>
    </citation>
    <scope>NUCLEOTIDE SEQUENCE</scope>
    <source>
        <strain evidence="1">IL203A</strain>
    </source>
</reference>
<keyword evidence="2" id="KW-1185">Reference proteome</keyword>
<proteinExistence type="predicted"/>
<protein>
    <submittedName>
        <fullName evidence="1">2471_t:CDS:1</fullName>
    </submittedName>
</protein>
<sequence length="343" mass="38519">MNNDIPPPSINDGDESTVDEKVVNEPLIKKNSLQDENHMNENEGGDHVSQRFDSSNGPSHSNKSEVKPNTVIHERKINTGPPSESGSSITEGSVENVLSDNTAPTEELRDEGWGSSPKDNYTDYYHSFEPNRFPDTSKNDFNFLSDEYKNYYNHSPDESKNESIAVDRKDEVDSELQKKLHAGDANEDATNISQYPLASRELNDNTINKKFGDQYSNNSILFEMPKNSQNIDESDSPLVSQGSKRSNTSVAIVSRGLPRELFSNNLYIGSIEQLPPIGLAFYWLGWYTEAAFTCVADKLGLVDRYTGIPLSKLFIWLYSPESWMGIKNEDLAQLEAARTMKLE</sequence>
<evidence type="ECO:0000313" key="1">
    <source>
        <dbReference type="EMBL" id="CAG8580380.1"/>
    </source>
</evidence>
<evidence type="ECO:0000313" key="2">
    <source>
        <dbReference type="Proteomes" id="UP000789702"/>
    </source>
</evidence>
<organism evidence="1 2">
    <name type="scientific">Dentiscutata heterogama</name>
    <dbReference type="NCBI Taxonomy" id="1316150"/>
    <lineage>
        <taxon>Eukaryota</taxon>
        <taxon>Fungi</taxon>
        <taxon>Fungi incertae sedis</taxon>
        <taxon>Mucoromycota</taxon>
        <taxon>Glomeromycotina</taxon>
        <taxon>Glomeromycetes</taxon>
        <taxon>Diversisporales</taxon>
        <taxon>Gigasporaceae</taxon>
        <taxon>Dentiscutata</taxon>
    </lineage>
</organism>
<gene>
    <name evidence="1" type="ORF">DHETER_LOCUS6442</name>
</gene>
<dbReference type="Proteomes" id="UP000789702">
    <property type="component" value="Unassembled WGS sequence"/>
</dbReference>
<name>A0ACA9MCE1_9GLOM</name>
<accession>A0ACA9MCE1</accession>
<dbReference type="EMBL" id="CAJVPU010008127">
    <property type="protein sequence ID" value="CAG8580380.1"/>
    <property type="molecule type" value="Genomic_DNA"/>
</dbReference>